<dbReference type="NCBIfam" id="TIGR00663">
    <property type="entry name" value="dnan"/>
    <property type="match status" value="1"/>
</dbReference>
<dbReference type="AlphaFoldDB" id="E7G471"/>
<dbReference type="GO" id="GO:0005737">
    <property type="term" value="C:cytoplasm"/>
    <property type="evidence" value="ECO:0007669"/>
    <property type="project" value="UniProtKB-SubCell"/>
</dbReference>
<evidence type="ECO:0000256" key="10">
    <source>
        <dbReference type="ARBA" id="ARBA00030988"/>
    </source>
</evidence>
<evidence type="ECO:0000256" key="11">
    <source>
        <dbReference type="ARBA" id="ARBA00033276"/>
    </source>
</evidence>
<keyword evidence="6" id="KW-0548">Nucleotidyltransferase</keyword>
<dbReference type="GO" id="GO:0008408">
    <property type="term" value="F:3'-5' exonuclease activity"/>
    <property type="evidence" value="ECO:0007669"/>
    <property type="project" value="InterPro"/>
</dbReference>
<comment type="similarity">
    <text evidence="2">Belongs to the beta sliding clamp family.</text>
</comment>
<dbReference type="InterPro" id="IPR046938">
    <property type="entry name" value="DNA_clamp_sf"/>
</dbReference>
<evidence type="ECO:0000313" key="15">
    <source>
        <dbReference type="EMBL" id="EFX41826.1"/>
    </source>
</evidence>
<keyword evidence="8" id="KW-0239">DNA-directed DNA polymerase</keyword>
<comment type="caution">
    <text evidence="15">The sequence shown here is derived from an EMBL/GenBank/DDBJ whole genome shotgun (WGS) entry which is preliminary data.</text>
</comment>
<comment type="subcellular location">
    <subcellularLocation>
        <location evidence="1">Cytoplasm</location>
    </subcellularLocation>
</comment>
<evidence type="ECO:0000256" key="3">
    <source>
        <dbReference type="ARBA" id="ARBA00021035"/>
    </source>
</evidence>
<evidence type="ECO:0000259" key="13">
    <source>
        <dbReference type="Pfam" id="PF02767"/>
    </source>
</evidence>
<dbReference type="EMBL" id="ADHO01000124">
    <property type="protein sequence ID" value="EFX41826.1"/>
    <property type="molecule type" value="Genomic_DNA"/>
</dbReference>
<dbReference type="SMART" id="SM00480">
    <property type="entry name" value="POL3Bc"/>
    <property type="match status" value="1"/>
</dbReference>
<name>E7G471_9HELI</name>
<evidence type="ECO:0000313" key="16">
    <source>
        <dbReference type="Proteomes" id="UP000054093"/>
    </source>
</evidence>
<dbReference type="GO" id="GO:0003887">
    <property type="term" value="F:DNA-directed DNA polymerase activity"/>
    <property type="evidence" value="ECO:0007669"/>
    <property type="project" value="UniProtKB-KW"/>
</dbReference>
<dbReference type="GO" id="GO:0006271">
    <property type="term" value="P:DNA strand elongation involved in DNA replication"/>
    <property type="evidence" value="ECO:0007669"/>
    <property type="project" value="TreeGrafter"/>
</dbReference>
<dbReference type="Pfam" id="PF00712">
    <property type="entry name" value="DNA_pol3_beta"/>
    <property type="match status" value="1"/>
</dbReference>
<dbReference type="Pfam" id="PF02767">
    <property type="entry name" value="DNA_pol3_beta_2"/>
    <property type="match status" value="1"/>
</dbReference>
<evidence type="ECO:0000256" key="5">
    <source>
        <dbReference type="ARBA" id="ARBA00022679"/>
    </source>
</evidence>
<evidence type="ECO:0000256" key="4">
    <source>
        <dbReference type="ARBA" id="ARBA00022490"/>
    </source>
</evidence>
<dbReference type="PANTHER" id="PTHR30478:SF0">
    <property type="entry name" value="BETA SLIDING CLAMP"/>
    <property type="match status" value="1"/>
</dbReference>
<dbReference type="Proteomes" id="UP000054093">
    <property type="component" value="Unassembled WGS sequence"/>
</dbReference>
<dbReference type="Gene3D" id="3.10.150.10">
    <property type="entry name" value="DNA Polymerase III, subunit A, domain 2"/>
    <property type="match status" value="3"/>
</dbReference>
<dbReference type="Pfam" id="PF02768">
    <property type="entry name" value="DNA_pol3_beta_3"/>
    <property type="match status" value="1"/>
</dbReference>
<evidence type="ECO:0000256" key="2">
    <source>
        <dbReference type="ARBA" id="ARBA00010752"/>
    </source>
</evidence>
<organism evidence="15 16">
    <name type="scientific">Helicobacter suis HS5</name>
    <dbReference type="NCBI Taxonomy" id="710394"/>
    <lineage>
        <taxon>Bacteria</taxon>
        <taxon>Pseudomonadati</taxon>
        <taxon>Campylobacterota</taxon>
        <taxon>Epsilonproteobacteria</taxon>
        <taxon>Campylobacterales</taxon>
        <taxon>Helicobacteraceae</taxon>
        <taxon>Helicobacter</taxon>
    </lineage>
</organism>
<evidence type="ECO:0000256" key="6">
    <source>
        <dbReference type="ARBA" id="ARBA00022695"/>
    </source>
</evidence>
<protein>
    <recommendedName>
        <fullName evidence="3">Beta sliding clamp</fullName>
    </recommendedName>
    <alternativeName>
        <fullName evidence="11">Beta-clamp processivity factor</fullName>
    </alternativeName>
    <alternativeName>
        <fullName evidence="10">DNA polymerase III beta sliding clamp subunit</fullName>
    </alternativeName>
</protein>
<evidence type="ECO:0000256" key="9">
    <source>
        <dbReference type="ARBA" id="ARBA00023125"/>
    </source>
</evidence>
<dbReference type="InterPro" id="IPR022635">
    <property type="entry name" value="DNA_polIII_beta_C"/>
</dbReference>
<proteinExistence type="inferred from homology"/>
<reference evidence="15 16" key="1">
    <citation type="journal article" date="2011" name="Vet. Res.">
        <title>Genome sequence of Helicobacter suis supports its role in gastric pathology.</title>
        <authorList>
            <person name="Vermoote M."/>
            <person name="Vandekerckhove T.T."/>
            <person name="Flahou B."/>
            <person name="Pasmans F."/>
            <person name="Smet A."/>
            <person name="De Groote D."/>
            <person name="Van Criekinge W."/>
            <person name="Ducatelle R."/>
            <person name="Haesebrouck F."/>
        </authorList>
    </citation>
    <scope>NUCLEOTIDE SEQUENCE [LARGE SCALE GENOMIC DNA]</scope>
    <source>
        <strain evidence="15 16">HS5</strain>
    </source>
</reference>
<evidence type="ECO:0000259" key="12">
    <source>
        <dbReference type="Pfam" id="PF00712"/>
    </source>
</evidence>
<dbReference type="GO" id="GO:0003677">
    <property type="term" value="F:DNA binding"/>
    <property type="evidence" value="ECO:0007669"/>
    <property type="project" value="UniProtKB-KW"/>
</dbReference>
<keyword evidence="4" id="KW-0963">Cytoplasm</keyword>
<dbReference type="CDD" id="cd00140">
    <property type="entry name" value="beta_clamp"/>
    <property type="match status" value="1"/>
</dbReference>
<dbReference type="GO" id="GO:0009360">
    <property type="term" value="C:DNA polymerase III complex"/>
    <property type="evidence" value="ECO:0007669"/>
    <property type="project" value="InterPro"/>
</dbReference>
<keyword evidence="7" id="KW-0235">DNA replication</keyword>
<gene>
    <name evidence="15" type="primary">dnaN</name>
    <name evidence="15" type="ORF">HSUHS5_0765</name>
</gene>
<dbReference type="InterPro" id="IPR022637">
    <property type="entry name" value="DNA_polIII_beta_cen"/>
</dbReference>
<dbReference type="PANTHER" id="PTHR30478">
    <property type="entry name" value="DNA POLYMERASE III SUBUNIT BETA"/>
    <property type="match status" value="1"/>
</dbReference>
<accession>E7G471</accession>
<feature type="domain" description="DNA polymerase III beta sliding clamp central" evidence="13">
    <location>
        <begin position="140"/>
        <end position="246"/>
    </location>
</feature>
<keyword evidence="5" id="KW-0808">Transferase</keyword>
<dbReference type="InterPro" id="IPR022634">
    <property type="entry name" value="DNA_polIII_beta_N"/>
</dbReference>
<evidence type="ECO:0000259" key="14">
    <source>
        <dbReference type="Pfam" id="PF02768"/>
    </source>
</evidence>
<feature type="domain" description="DNA polymerase III beta sliding clamp N-terminal" evidence="12">
    <location>
        <begin position="4"/>
        <end position="119"/>
    </location>
</feature>
<dbReference type="InterPro" id="IPR001001">
    <property type="entry name" value="DNA_polIII_beta"/>
</dbReference>
<evidence type="ECO:0000256" key="8">
    <source>
        <dbReference type="ARBA" id="ARBA00022932"/>
    </source>
</evidence>
<keyword evidence="9" id="KW-0238">DNA-binding</keyword>
<feature type="domain" description="DNA polymerase III beta sliding clamp C-terminal" evidence="14">
    <location>
        <begin position="249"/>
        <end position="361"/>
    </location>
</feature>
<evidence type="ECO:0000256" key="1">
    <source>
        <dbReference type="ARBA" id="ARBA00004496"/>
    </source>
</evidence>
<evidence type="ECO:0000256" key="7">
    <source>
        <dbReference type="ARBA" id="ARBA00022705"/>
    </source>
</evidence>
<dbReference type="SUPFAM" id="SSF55979">
    <property type="entry name" value="DNA clamp"/>
    <property type="match status" value="3"/>
</dbReference>
<sequence length="363" mass="41477">MDLHLMIEKTRLEEALKNLIAFTDRKDLTNITSHICLEAKGDLLRLEANDLEMGLCLNLNASILEEGGATFNAKHFLDIASKLEQGELTLQTKENYVHISFKRSKFKLPLFDKADFPTFPSFEDLPFVHFSDTTLGEYFKKLTHVISTNASKYEFGGVLLVFKDRLELVATDTRRLALVQMDPDNMPTTKTTQEFILPKRAMLEISKLFESDFDMLYETHDQPSMLFFKNASMVLYSKLISGKYPNYQAIIPSEFTHQLELDTQKFKEAIQITNALSSTTKICFYPGYIEFESLQDENPSFASTSIEAQTTLEGFTLHVHARHVLDALNALHTPTFTLLLNENTRPFLVQNEGFKTLIMPVMI</sequence>